<dbReference type="Pfam" id="PF08349">
    <property type="entry name" value="DUF1722"/>
    <property type="match status" value="1"/>
</dbReference>
<evidence type="ECO:0000313" key="2">
    <source>
        <dbReference type="EMBL" id="RRJ82746.1"/>
    </source>
</evidence>
<dbReference type="PIRSF" id="PIRSF037004">
    <property type="entry name" value="UCP037004"/>
    <property type="match status" value="1"/>
</dbReference>
<comment type="caution">
    <text evidence="2">The sequence shown here is derived from an EMBL/GenBank/DDBJ whole genome shotgun (WGS) entry which is preliminary data.</text>
</comment>
<dbReference type="Pfam" id="PF04463">
    <property type="entry name" value="2-thiour_desulf"/>
    <property type="match status" value="1"/>
</dbReference>
<dbReference type="InterPro" id="IPR007553">
    <property type="entry name" value="2-thiour_desulf"/>
</dbReference>
<dbReference type="EMBL" id="QWEZ01000002">
    <property type="protein sequence ID" value="RRJ82746.1"/>
    <property type="molecule type" value="Genomic_DNA"/>
</dbReference>
<dbReference type="AlphaFoldDB" id="A0A3P3VM62"/>
<dbReference type="InterPro" id="IPR017087">
    <property type="entry name" value="UCP037004"/>
</dbReference>
<evidence type="ECO:0000313" key="3">
    <source>
        <dbReference type="Proteomes" id="UP000280792"/>
    </source>
</evidence>
<dbReference type="RefSeq" id="WP_125016767.1">
    <property type="nucleotide sequence ID" value="NZ_QWEZ01000002.1"/>
</dbReference>
<keyword evidence="3" id="KW-1185">Reference proteome</keyword>
<feature type="domain" description="DUF1722" evidence="1">
    <location>
        <begin position="199"/>
        <end position="315"/>
    </location>
</feature>
<dbReference type="Proteomes" id="UP000280792">
    <property type="component" value="Unassembled WGS sequence"/>
</dbReference>
<gene>
    <name evidence="2" type="ORF">D0544_12895</name>
</gene>
<evidence type="ECO:0000259" key="1">
    <source>
        <dbReference type="Pfam" id="PF08349"/>
    </source>
</evidence>
<organism evidence="2 3">
    <name type="scientific">Aestuariirhabdus litorea</name>
    <dbReference type="NCBI Taxonomy" id="2528527"/>
    <lineage>
        <taxon>Bacteria</taxon>
        <taxon>Pseudomonadati</taxon>
        <taxon>Pseudomonadota</taxon>
        <taxon>Gammaproteobacteria</taxon>
        <taxon>Oceanospirillales</taxon>
        <taxon>Aestuariirhabdaceae</taxon>
        <taxon>Aestuariirhabdus</taxon>
    </lineage>
</organism>
<dbReference type="PANTHER" id="PTHR30087">
    <property type="entry name" value="INNER MEMBRANE PROTEIN"/>
    <property type="match status" value="1"/>
</dbReference>
<accession>A0A3P3VM62</accession>
<dbReference type="InterPro" id="IPR013560">
    <property type="entry name" value="DUF1722"/>
</dbReference>
<reference evidence="2 3" key="1">
    <citation type="submission" date="2018-08" db="EMBL/GenBank/DDBJ databases">
        <authorList>
            <person name="Khan S.A."/>
        </authorList>
    </citation>
    <scope>NUCLEOTIDE SEQUENCE [LARGE SCALE GENOMIC DNA]</scope>
    <source>
        <strain evidence="2 3">GTF-13</strain>
    </source>
</reference>
<name>A0A3P3VM62_9GAMM</name>
<reference evidence="2 3" key="2">
    <citation type="submission" date="2018-12" db="EMBL/GenBank/DDBJ databases">
        <title>Simiduia agarivorans gen. nov., sp. nov., a marine, agarolytic bacterium isolated from shallow coastal water from Keelung, Taiwan.</title>
        <authorList>
            <person name="Shieh W.Y."/>
        </authorList>
    </citation>
    <scope>NUCLEOTIDE SEQUENCE [LARGE SCALE GENOMIC DNA]</scope>
    <source>
        <strain evidence="2 3">GTF-13</strain>
    </source>
</reference>
<sequence length="324" mass="37570">MTETQPSPPAPPIRVGISSCLLGHEVRYNGGHSQSRLCLNTLSHYFSFTPFCPEMAAGLGTPRPVLRLVGDPDQPKLVYTDHPEQDLTQQLQQGYANQLDQYHQLDGYILMKNSPSCGLERIKVYQPNGHPHINRGRGLFAAALIDRYPRLPVEEEGRLNDPHLRENFILRVYAHYHYRHEVLANPSYHRLLQFHSSYKYVLMAHSQVFYKQLGRELAEAHREPLDEVLERYFSQLMEALSTPARRKGHTNVLQHLLGYLKRSVEGEARQQIAEVIDRYREGKIPLITPLTLLRHYIDRESNEYLRAQRYLEPYPEDLGLSNRL</sequence>
<dbReference type="PANTHER" id="PTHR30087:SF0">
    <property type="entry name" value="INNER MEMBRANE PROTEIN"/>
    <property type="match status" value="1"/>
</dbReference>
<proteinExistence type="predicted"/>
<protein>
    <submittedName>
        <fullName evidence="2">DUF1722 domain-containing protein</fullName>
    </submittedName>
</protein>